<comment type="catalytic activity">
    <reaction evidence="2">
        <text>L-proline + NAD(+) = (S)-1-pyrroline-5-carboxylate + NADH + 2 H(+)</text>
        <dbReference type="Rhea" id="RHEA:14105"/>
        <dbReference type="ChEBI" id="CHEBI:15378"/>
        <dbReference type="ChEBI" id="CHEBI:17388"/>
        <dbReference type="ChEBI" id="CHEBI:57540"/>
        <dbReference type="ChEBI" id="CHEBI:57945"/>
        <dbReference type="ChEBI" id="CHEBI:60039"/>
        <dbReference type="EC" id="1.5.1.2"/>
    </reaction>
</comment>
<keyword evidence="8" id="KW-1185">Reference proteome</keyword>
<accession>A0ABW5PXW7</accession>
<comment type="pathway">
    <text evidence="2 4">Amino-acid biosynthesis; L-proline biosynthesis; L-proline from L-glutamate 5-semialdehyde: step 1/1.</text>
</comment>
<dbReference type="Proteomes" id="UP001597451">
    <property type="component" value="Unassembled WGS sequence"/>
</dbReference>
<evidence type="ECO:0000259" key="6">
    <source>
        <dbReference type="Pfam" id="PF14748"/>
    </source>
</evidence>
<dbReference type="InterPro" id="IPR008927">
    <property type="entry name" value="6-PGluconate_DH-like_C_sf"/>
</dbReference>
<dbReference type="Gene3D" id="1.10.3730.10">
    <property type="entry name" value="ProC C-terminal domain-like"/>
    <property type="match status" value="1"/>
</dbReference>
<keyword evidence="2 4" id="KW-0028">Amino-acid biosynthesis</keyword>
<evidence type="ECO:0000259" key="5">
    <source>
        <dbReference type="Pfam" id="PF03807"/>
    </source>
</evidence>
<dbReference type="PANTHER" id="PTHR11645">
    <property type="entry name" value="PYRROLINE-5-CARBOXYLATE REDUCTASE"/>
    <property type="match status" value="1"/>
</dbReference>
<comment type="caution">
    <text evidence="7">The sequence shown here is derived from an EMBL/GenBank/DDBJ whole genome shotgun (WGS) entry which is preliminary data.</text>
</comment>
<keyword evidence="2 4" id="KW-0521">NADP</keyword>
<dbReference type="InterPro" id="IPR028939">
    <property type="entry name" value="P5C_Rdtase_cat_N"/>
</dbReference>
<keyword evidence="2 4" id="KW-0641">Proline biosynthesis</keyword>
<sequence>MSFFSYTHENLKEEWKMKKIAFIGAGSMAESIISGIVQANVLDKDDIIVTNKSNKERVERLEEKYLITSMQDKADVVKDADVIVLATKPYDLEAAVQSIKEHIKPDQLLVSVIAGISTEYIASLTGQDIAVIRAMPNTSASIGYSATAISAGAFAKEEHIVTAQELFDTIGTTVIVEEEDMHIVTGISGSGPAYIYYMVEAMEKAAVDSGLDQEIAKALITQTVRGAGEMLKRSGDAADVLREKITSPAGTTQAGIETLKENDFQRIVMSCVESARDRSIELGKKND</sequence>
<dbReference type="InterPro" id="IPR036291">
    <property type="entry name" value="NAD(P)-bd_dom_sf"/>
</dbReference>
<organism evidence="7 8">
    <name type="scientific">Oceanobacillus kapialis</name>
    <dbReference type="NCBI Taxonomy" id="481353"/>
    <lineage>
        <taxon>Bacteria</taxon>
        <taxon>Bacillati</taxon>
        <taxon>Bacillota</taxon>
        <taxon>Bacilli</taxon>
        <taxon>Bacillales</taxon>
        <taxon>Bacillaceae</taxon>
        <taxon>Oceanobacillus</taxon>
    </lineage>
</organism>
<dbReference type="PIRSF" id="PIRSF000193">
    <property type="entry name" value="Pyrrol-5-carb_rd"/>
    <property type="match status" value="1"/>
</dbReference>
<proteinExistence type="inferred from homology"/>
<dbReference type="Pfam" id="PF14748">
    <property type="entry name" value="P5CR_dimer"/>
    <property type="match status" value="1"/>
</dbReference>
<comment type="subcellular location">
    <subcellularLocation>
        <location evidence="2">Cytoplasm</location>
    </subcellularLocation>
</comment>
<evidence type="ECO:0000313" key="7">
    <source>
        <dbReference type="EMBL" id="MFD2628103.1"/>
    </source>
</evidence>
<keyword evidence="2" id="KW-0963">Cytoplasm</keyword>
<dbReference type="EMBL" id="JBHUMX010000010">
    <property type="protein sequence ID" value="MFD2628103.1"/>
    <property type="molecule type" value="Genomic_DNA"/>
</dbReference>
<dbReference type="SUPFAM" id="SSF48179">
    <property type="entry name" value="6-phosphogluconate dehydrogenase C-terminal domain-like"/>
    <property type="match status" value="1"/>
</dbReference>
<feature type="domain" description="Pyrroline-5-carboxylate reductase dimerisation" evidence="6">
    <location>
        <begin position="178"/>
        <end position="282"/>
    </location>
</feature>
<evidence type="ECO:0000256" key="4">
    <source>
        <dbReference type="RuleBase" id="RU003903"/>
    </source>
</evidence>
<dbReference type="RefSeq" id="WP_379560789.1">
    <property type="nucleotide sequence ID" value="NZ_CP085256.1"/>
</dbReference>
<dbReference type="SUPFAM" id="SSF51735">
    <property type="entry name" value="NAD(P)-binding Rossmann-fold domains"/>
    <property type="match status" value="1"/>
</dbReference>
<dbReference type="InterPro" id="IPR029036">
    <property type="entry name" value="P5CR_dimer"/>
</dbReference>
<evidence type="ECO:0000256" key="3">
    <source>
        <dbReference type="NCBIfam" id="TIGR00112"/>
    </source>
</evidence>
<name>A0ABW5PXW7_9BACI</name>
<reference evidence="8" key="1">
    <citation type="journal article" date="2019" name="Int. J. Syst. Evol. Microbiol.">
        <title>The Global Catalogue of Microorganisms (GCM) 10K type strain sequencing project: providing services to taxonomists for standard genome sequencing and annotation.</title>
        <authorList>
            <consortium name="The Broad Institute Genomics Platform"/>
            <consortium name="The Broad Institute Genome Sequencing Center for Infectious Disease"/>
            <person name="Wu L."/>
            <person name="Ma J."/>
        </authorList>
    </citation>
    <scope>NUCLEOTIDE SEQUENCE [LARGE SCALE GENOMIC DNA]</scope>
    <source>
        <strain evidence="8">TISTR 1858</strain>
    </source>
</reference>
<gene>
    <name evidence="2 7" type="primary">proC</name>
    <name evidence="7" type="ORF">ACFSUN_04815</name>
</gene>
<dbReference type="Pfam" id="PF03807">
    <property type="entry name" value="F420_oxidored"/>
    <property type="match status" value="1"/>
</dbReference>
<dbReference type="GO" id="GO:0004735">
    <property type="term" value="F:pyrroline-5-carboxylate reductase activity"/>
    <property type="evidence" value="ECO:0007669"/>
    <property type="project" value="UniProtKB-EC"/>
</dbReference>
<feature type="domain" description="Pyrroline-5-carboxylate reductase catalytic N-terminal" evidence="5">
    <location>
        <begin position="19"/>
        <end position="115"/>
    </location>
</feature>
<dbReference type="HAMAP" id="MF_01925">
    <property type="entry name" value="P5C_reductase"/>
    <property type="match status" value="1"/>
</dbReference>
<dbReference type="EC" id="1.5.1.2" evidence="2 3"/>
<evidence type="ECO:0000313" key="8">
    <source>
        <dbReference type="Proteomes" id="UP001597451"/>
    </source>
</evidence>
<comment type="catalytic activity">
    <reaction evidence="2 4">
        <text>L-proline + NADP(+) = (S)-1-pyrroline-5-carboxylate + NADPH + 2 H(+)</text>
        <dbReference type="Rhea" id="RHEA:14109"/>
        <dbReference type="ChEBI" id="CHEBI:15378"/>
        <dbReference type="ChEBI" id="CHEBI:17388"/>
        <dbReference type="ChEBI" id="CHEBI:57783"/>
        <dbReference type="ChEBI" id="CHEBI:58349"/>
        <dbReference type="ChEBI" id="CHEBI:60039"/>
        <dbReference type="EC" id="1.5.1.2"/>
    </reaction>
</comment>
<dbReference type="NCBIfam" id="TIGR00112">
    <property type="entry name" value="proC"/>
    <property type="match status" value="1"/>
</dbReference>
<dbReference type="InterPro" id="IPR053790">
    <property type="entry name" value="P5CR-like_CS"/>
</dbReference>
<dbReference type="Gene3D" id="3.40.50.720">
    <property type="entry name" value="NAD(P)-binding Rossmann-like Domain"/>
    <property type="match status" value="1"/>
</dbReference>
<keyword evidence="2 4" id="KW-0560">Oxidoreductase</keyword>
<comment type="function">
    <text evidence="2">Catalyzes the reduction of 1-pyrroline-5-carboxylate (PCA) to L-proline.</text>
</comment>
<evidence type="ECO:0000256" key="1">
    <source>
        <dbReference type="ARBA" id="ARBA00005525"/>
    </source>
</evidence>
<evidence type="ECO:0000256" key="2">
    <source>
        <dbReference type="HAMAP-Rule" id="MF_01925"/>
    </source>
</evidence>
<dbReference type="PROSITE" id="PS00521">
    <property type="entry name" value="P5CR"/>
    <property type="match status" value="1"/>
</dbReference>
<comment type="similarity">
    <text evidence="1 2 4">Belongs to the pyrroline-5-carboxylate reductase family.</text>
</comment>
<dbReference type="InterPro" id="IPR000304">
    <property type="entry name" value="Pyrroline-COOH_reductase"/>
</dbReference>
<protein>
    <recommendedName>
        <fullName evidence="2 3">Pyrroline-5-carboxylate reductase</fullName>
        <shortName evidence="2">P5C reductase</shortName>
        <shortName evidence="2">P5CR</shortName>
        <ecNumber evidence="2 3">1.5.1.2</ecNumber>
    </recommendedName>
    <alternativeName>
        <fullName evidence="2">PCA reductase</fullName>
    </alternativeName>
</protein>
<dbReference type="PANTHER" id="PTHR11645:SF49">
    <property type="entry name" value="PYRROLINE-5-CARBOXYLATE REDUCTASE 1"/>
    <property type="match status" value="1"/>
</dbReference>